<dbReference type="InterPro" id="IPR017871">
    <property type="entry name" value="ABC_transporter-like_CS"/>
</dbReference>
<reference evidence="10 11" key="1">
    <citation type="journal article" date="2015" name="Genome Announc.">
        <title>Expanding the biotechnology potential of lactobacilli through comparative genomics of 213 strains and associated genera.</title>
        <authorList>
            <person name="Sun Z."/>
            <person name="Harris H.M."/>
            <person name="McCann A."/>
            <person name="Guo C."/>
            <person name="Argimon S."/>
            <person name="Zhang W."/>
            <person name="Yang X."/>
            <person name="Jeffery I.B."/>
            <person name="Cooney J.C."/>
            <person name="Kagawa T.F."/>
            <person name="Liu W."/>
            <person name="Song Y."/>
            <person name="Salvetti E."/>
            <person name="Wrobel A."/>
            <person name="Rasinkangas P."/>
            <person name="Parkhill J."/>
            <person name="Rea M.C."/>
            <person name="O'Sullivan O."/>
            <person name="Ritari J."/>
            <person name="Douillard F.P."/>
            <person name="Paul Ross R."/>
            <person name="Yang R."/>
            <person name="Briner A.E."/>
            <person name="Felis G.E."/>
            <person name="de Vos W.M."/>
            <person name="Barrangou R."/>
            <person name="Klaenhammer T.R."/>
            <person name="Caufield P.W."/>
            <person name="Cui Y."/>
            <person name="Zhang H."/>
            <person name="O'Toole P.W."/>
        </authorList>
    </citation>
    <scope>NUCLEOTIDE SEQUENCE [LARGE SCALE GENOMIC DNA]</scope>
    <source>
        <strain evidence="10 11">DSM 15945</strain>
    </source>
</reference>
<keyword evidence="8" id="KW-0472">Membrane</keyword>
<evidence type="ECO:0000259" key="9">
    <source>
        <dbReference type="PROSITE" id="PS50893"/>
    </source>
</evidence>
<gene>
    <name evidence="10" type="ORF">FC50_GL000131</name>
</gene>
<dbReference type="InterPro" id="IPR003593">
    <property type="entry name" value="AAA+_ATPase"/>
</dbReference>
<organism evidence="10 11">
    <name type="scientific">Lacticaseibacillus pantheris DSM 15945 = JCM 12539 = NBRC 106106</name>
    <dbReference type="NCBI Taxonomy" id="1423783"/>
    <lineage>
        <taxon>Bacteria</taxon>
        <taxon>Bacillati</taxon>
        <taxon>Bacillota</taxon>
        <taxon>Bacilli</taxon>
        <taxon>Lactobacillales</taxon>
        <taxon>Lactobacillaceae</taxon>
        <taxon>Lacticaseibacillus</taxon>
    </lineage>
</organism>
<dbReference type="GO" id="GO:0016887">
    <property type="term" value="F:ATP hydrolysis activity"/>
    <property type="evidence" value="ECO:0007669"/>
    <property type="project" value="InterPro"/>
</dbReference>
<evidence type="ECO:0000313" key="10">
    <source>
        <dbReference type="EMBL" id="KRL86938.1"/>
    </source>
</evidence>
<dbReference type="AlphaFoldDB" id="A0A0R1U631"/>
<evidence type="ECO:0000256" key="6">
    <source>
        <dbReference type="ARBA" id="ARBA00022840"/>
    </source>
</evidence>
<dbReference type="OrthoDB" id="9785080at2"/>
<dbReference type="PROSITE" id="PS00211">
    <property type="entry name" value="ABC_TRANSPORTER_1"/>
    <property type="match status" value="1"/>
</dbReference>
<feature type="domain" description="ABC transporter" evidence="9">
    <location>
        <begin position="5"/>
        <end position="217"/>
    </location>
</feature>
<dbReference type="InterPro" id="IPR027417">
    <property type="entry name" value="P-loop_NTPase"/>
</dbReference>
<evidence type="ECO:0000256" key="4">
    <source>
        <dbReference type="ARBA" id="ARBA00022592"/>
    </source>
</evidence>
<keyword evidence="11" id="KW-1185">Reference proteome</keyword>
<keyword evidence="4" id="KW-0592">Phosphate transport</keyword>
<dbReference type="EMBL" id="AZFJ01000036">
    <property type="protein sequence ID" value="KRL86938.1"/>
    <property type="molecule type" value="Genomic_DNA"/>
</dbReference>
<name>A0A0R1U631_9LACO</name>
<dbReference type="InterPro" id="IPR003439">
    <property type="entry name" value="ABC_transporter-like_ATP-bd"/>
</dbReference>
<dbReference type="PANTHER" id="PTHR43423:SF12">
    <property type="entry name" value="IRON EXPORT ATP-BINDING PROTEIN FETA-RELATED"/>
    <property type="match status" value="1"/>
</dbReference>
<dbReference type="GO" id="GO:0005524">
    <property type="term" value="F:ATP binding"/>
    <property type="evidence" value="ECO:0007669"/>
    <property type="project" value="UniProtKB-KW"/>
</dbReference>
<keyword evidence="2" id="KW-1003">Cell membrane</keyword>
<dbReference type="SUPFAM" id="SSF52540">
    <property type="entry name" value="P-loop containing nucleoside triphosphate hydrolases"/>
    <property type="match status" value="1"/>
</dbReference>
<dbReference type="Proteomes" id="UP000051922">
    <property type="component" value="Unassembled WGS sequence"/>
</dbReference>
<dbReference type="Pfam" id="PF00005">
    <property type="entry name" value="ABC_tran"/>
    <property type="match status" value="1"/>
</dbReference>
<evidence type="ECO:0000256" key="8">
    <source>
        <dbReference type="ARBA" id="ARBA00023136"/>
    </source>
</evidence>
<protein>
    <submittedName>
        <fullName evidence="10">ABC transporter ATP binding protein</fullName>
    </submittedName>
</protein>
<accession>A0A0R1U631</accession>
<dbReference type="PROSITE" id="PS50893">
    <property type="entry name" value="ABC_TRANSPORTER_2"/>
    <property type="match status" value="1"/>
</dbReference>
<evidence type="ECO:0000256" key="5">
    <source>
        <dbReference type="ARBA" id="ARBA00022741"/>
    </source>
</evidence>
<keyword evidence="5" id="KW-0547">Nucleotide-binding</keyword>
<dbReference type="STRING" id="1423783.FC50_GL000131"/>
<evidence type="ECO:0000256" key="7">
    <source>
        <dbReference type="ARBA" id="ARBA00022967"/>
    </source>
</evidence>
<keyword evidence="6" id="KW-0067">ATP-binding</keyword>
<evidence type="ECO:0000256" key="3">
    <source>
        <dbReference type="ARBA" id="ARBA00022519"/>
    </source>
</evidence>
<dbReference type="SMART" id="SM00382">
    <property type="entry name" value="AAA"/>
    <property type="match status" value="1"/>
</dbReference>
<comment type="caution">
    <text evidence="10">The sequence shown here is derived from an EMBL/GenBank/DDBJ whole genome shotgun (WGS) entry which is preliminary data.</text>
</comment>
<proteinExistence type="predicted"/>
<keyword evidence="3" id="KW-0997">Cell inner membrane</keyword>
<dbReference type="GO" id="GO:0006817">
    <property type="term" value="P:phosphate ion transport"/>
    <property type="evidence" value="ECO:0007669"/>
    <property type="project" value="UniProtKB-KW"/>
</dbReference>
<dbReference type="PATRIC" id="fig|1423783.4.peg.139"/>
<evidence type="ECO:0000256" key="1">
    <source>
        <dbReference type="ARBA" id="ARBA00022448"/>
    </source>
</evidence>
<keyword evidence="7" id="KW-1278">Translocase</keyword>
<evidence type="ECO:0000256" key="2">
    <source>
        <dbReference type="ARBA" id="ARBA00022475"/>
    </source>
</evidence>
<dbReference type="RefSeq" id="WP_054649504.1">
    <property type="nucleotide sequence ID" value="NZ_AZFJ01000036.1"/>
</dbReference>
<keyword evidence="1" id="KW-0813">Transport</keyword>
<dbReference type="Gene3D" id="3.40.50.300">
    <property type="entry name" value="P-loop containing nucleotide triphosphate hydrolases"/>
    <property type="match status" value="1"/>
</dbReference>
<dbReference type="PANTHER" id="PTHR43423">
    <property type="entry name" value="ABC TRANSPORTER I FAMILY MEMBER 17"/>
    <property type="match status" value="1"/>
</dbReference>
<sequence length="217" mass="24404">MSAIIQLNEVAYQPAATPILAHVNLTVQPADWLTIVGPSGSGKSTLLRLIATLISPTSGTIMFRERNQQDYDPVDYRRQVSYCFQQAQLFGDTVRDNISFPFTIRRQDFDEQLANHWLERFQLPTSMMDKPISELSGGEKQRVGLIRNVLFTPAVMLLDEVTTGLDTETKDIVHHELLRLNHDDGVTMIAVTHDETEIAAADHVLTVDHHTLEVKPS</sequence>
<evidence type="ECO:0000313" key="11">
    <source>
        <dbReference type="Proteomes" id="UP000051922"/>
    </source>
</evidence>